<dbReference type="InterPro" id="IPR016181">
    <property type="entry name" value="Acyl_CoA_acyltransferase"/>
</dbReference>
<sequence length="195" mass="21354">MTQEMTELDSPADAITGGRRPSAGSLPFAWRPMEPDDLDGVHAAGERVHPGYPERIEVFAERLRLYPEGCHVLEMDGGTAGYVISHPWHPMMPPKLDSLVVAMPTFPATFYIHDLALLPQARGSGAGARAVAHLAEHTRAIGLADLSLVAVNASAPFWRRQGFEIVEDARLAASLKSYDTDARFMMRRLEAVLPL</sequence>
<dbReference type="Proteomes" id="UP001429580">
    <property type="component" value="Unassembled WGS sequence"/>
</dbReference>
<accession>A0ABX0V529</accession>
<feature type="domain" description="N-acetyltransferase" evidence="2">
    <location>
        <begin position="28"/>
        <end position="190"/>
    </location>
</feature>
<evidence type="ECO:0000259" key="2">
    <source>
        <dbReference type="PROSITE" id="PS51186"/>
    </source>
</evidence>
<evidence type="ECO:0000256" key="1">
    <source>
        <dbReference type="SAM" id="MobiDB-lite"/>
    </source>
</evidence>
<feature type="region of interest" description="Disordered" evidence="1">
    <location>
        <begin position="1"/>
        <end position="28"/>
    </location>
</feature>
<reference evidence="3 4" key="1">
    <citation type="submission" date="2020-03" db="EMBL/GenBank/DDBJ databases">
        <title>Genomic Encyclopedia of Type Strains, Phase IV (KMG-IV): sequencing the most valuable type-strain genomes for metagenomic binning, comparative biology and taxonomic classification.</title>
        <authorList>
            <person name="Goeker M."/>
        </authorList>
    </citation>
    <scope>NUCLEOTIDE SEQUENCE [LARGE SCALE GENOMIC DNA]</scope>
    <source>
        <strain evidence="3 4">DSM 103870</strain>
    </source>
</reference>
<evidence type="ECO:0000313" key="4">
    <source>
        <dbReference type="Proteomes" id="UP001429580"/>
    </source>
</evidence>
<evidence type="ECO:0000313" key="3">
    <source>
        <dbReference type="EMBL" id="NIJ59385.1"/>
    </source>
</evidence>
<dbReference type="Gene3D" id="3.40.630.30">
    <property type="match status" value="1"/>
</dbReference>
<dbReference type="Pfam" id="PF00583">
    <property type="entry name" value="Acetyltransf_1"/>
    <property type="match status" value="1"/>
</dbReference>
<dbReference type="RefSeq" id="WP_246225380.1">
    <property type="nucleotide sequence ID" value="NZ_JAASQI010000008.1"/>
</dbReference>
<keyword evidence="4" id="KW-1185">Reference proteome</keyword>
<comment type="caution">
    <text evidence="3">The sequence shown here is derived from an EMBL/GenBank/DDBJ whole genome shotgun (WGS) entry which is preliminary data.</text>
</comment>
<dbReference type="PROSITE" id="PS51186">
    <property type="entry name" value="GNAT"/>
    <property type="match status" value="1"/>
</dbReference>
<dbReference type="InterPro" id="IPR000182">
    <property type="entry name" value="GNAT_dom"/>
</dbReference>
<name>A0ABX0V529_9HYPH</name>
<dbReference type="EMBL" id="JAASQI010000008">
    <property type="protein sequence ID" value="NIJ59385.1"/>
    <property type="molecule type" value="Genomic_DNA"/>
</dbReference>
<gene>
    <name evidence="3" type="ORF">FHS82_003240</name>
</gene>
<proteinExistence type="predicted"/>
<dbReference type="CDD" id="cd04301">
    <property type="entry name" value="NAT_SF"/>
    <property type="match status" value="1"/>
</dbReference>
<dbReference type="SUPFAM" id="SSF55729">
    <property type="entry name" value="Acyl-CoA N-acyltransferases (Nat)"/>
    <property type="match status" value="1"/>
</dbReference>
<organism evidence="3 4">
    <name type="scientific">Pseudochelatococcus lubricantis</name>
    <dbReference type="NCBI Taxonomy" id="1538102"/>
    <lineage>
        <taxon>Bacteria</taxon>
        <taxon>Pseudomonadati</taxon>
        <taxon>Pseudomonadota</taxon>
        <taxon>Alphaproteobacteria</taxon>
        <taxon>Hyphomicrobiales</taxon>
        <taxon>Chelatococcaceae</taxon>
        <taxon>Pseudochelatococcus</taxon>
    </lineage>
</organism>
<protein>
    <submittedName>
        <fullName evidence="3">Ribosomal protein S18 acetylase RimI-like enzyme</fullName>
    </submittedName>
</protein>